<dbReference type="PANTHER" id="PTHR43490">
    <property type="entry name" value="(+)-NEOMENTHOL DEHYDROGENASE"/>
    <property type="match status" value="1"/>
</dbReference>
<organism evidence="4 5">
    <name type="scientific">Kalanchoe fedtschenkoi</name>
    <name type="common">Lavender scallops</name>
    <name type="synonym">South American air plant</name>
    <dbReference type="NCBI Taxonomy" id="63787"/>
    <lineage>
        <taxon>Eukaryota</taxon>
        <taxon>Viridiplantae</taxon>
        <taxon>Streptophyta</taxon>
        <taxon>Embryophyta</taxon>
        <taxon>Tracheophyta</taxon>
        <taxon>Spermatophyta</taxon>
        <taxon>Magnoliopsida</taxon>
        <taxon>eudicotyledons</taxon>
        <taxon>Gunneridae</taxon>
        <taxon>Pentapetalae</taxon>
        <taxon>Saxifragales</taxon>
        <taxon>Crassulaceae</taxon>
        <taxon>Kalanchoe</taxon>
    </lineage>
</organism>
<dbReference type="PRINTS" id="PR00081">
    <property type="entry name" value="GDHRDH"/>
</dbReference>
<keyword evidence="2" id="KW-0521">NADP</keyword>
<dbReference type="Pfam" id="PF13561">
    <property type="entry name" value="adh_short_C2"/>
    <property type="match status" value="1"/>
</dbReference>
<dbReference type="GO" id="GO:0016491">
    <property type="term" value="F:oxidoreductase activity"/>
    <property type="evidence" value="ECO:0007669"/>
    <property type="project" value="UniProtKB-KW"/>
</dbReference>
<dbReference type="Proteomes" id="UP000594263">
    <property type="component" value="Unplaced"/>
</dbReference>
<comment type="similarity">
    <text evidence="1">Belongs to the short-chain dehydrogenases/reductases (SDR) family.</text>
</comment>
<evidence type="ECO:0000313" key="4">
    <source>
        <dbReference type="EnsemblPlants" id="Kaladp0008s0268.1.v1.1"/>
    </source>
</evidence>
<dbReference type="InterPro" id="IPR002347">
    <property type="entry name" value="SDR_fam"/>
</dbReference>
<dbReference type="PANTHER" id="PTHR43490:SF98">
    <property type="entry name" value="OS02G0640600 PROTEIN"/>
    <property type="match status" value="1"/>
</dbReference>
<dbReference type="Pfam" id="PF00106">
    <property type="entry name" value="adh_short"/>
    <property type="match status" value="1"/>
</dbReference>
<proteinExistence type="inferred from homology"/>
<keyword evidence="5" id="KW-1185">Reference proteome</keyword>
<reference evidence="4" key="1">
    <citation type="submission" date="2021-01" db="UniProtKB">
        <authorList>
            <consortium name="EnsemblPlants"/>
        </authorList>
    </citation>
    <scope>IDENTIFICATION</scope>
</reference>
<accession>A0A7N0SW36</accession>
<evidence type="ECO:0000256" key="3">
    <source>
        <dbReference type="ARBA" id="ARBA00023002"/>
    </source>
</evidence>
<protein>
    <submittedName>
        <fullName evidence="4">Uncharacterized protein</fullName>
    </submittedName>
</protein>
<dbReference type="SUPFAM" id="SSF51735">
    <property type="entry name" value="NAD(P)-binding Rossmann-fold domains"/>
    <property type="match status" value="1"/>
</dbReference>
<dbReference type="EnsemblPlants" id="Kaladp0008s0268.1.v1.1">
    <property type="protein sequence ID" value="Kaladp0008s0268.1.v1.1"/>
    <property type="gene ID" value="Kaladp0008s0268.v1.1"/>
</dbReference>
<dbReference type="OMA" id="EKASDWP"/>
<name>A0A7N0SW36_KALFE</name>
<dbReference type="Gramene" id="Kaladp0008s0268.1.v1.1">
    <property type="protein sequence ID" value="Kaladp0008s0268.1.v1.1"/>
    <property type="gene ID" value="Kaladp0008s0268.v1.1"/>
</dbReference>
<dbReference type="GO" id="GO:0016020">
    <property type="term" value="C:membrane"/>
    <property type="evidence" value="ECO:0007669"/>
    <property type="project" value="TreeGrafter"/>
</dbReference>
<keyword evidence="3" id="KW-0560">Oxidoreductase</keyword>
<evidence type="ECO:0000256" key="2">
    <source>
        <dbReference type="ARBA" id="ARBA00022857"/>
    </source>
</evidence>
<evidence type="ECO:0000313" key="5">
    <source>
        <dbReference type="Proteomes" id="UP000594263"/>
    </source>
</evidence>
<dbReference type="Gene3D" id="3.40.50.720">
    <property type="entry name" value="NAD(P)-binding Rossmann-like Domain"/>
    <property type="match status" value="2"/>
</dbReference>
<dbReference type="InterPro" id="IPR036291">
    <property type="entry name" value="NAD(P)-bd_dom_sf"/>
</dbReference>
<sequence>MEEPLNFLASKRYAVVTGGNKGIGFEICKQLALKGMVVILAARDERRGTDAAEKLRASGLPPRQIVFHQLDVVDSSSIANLANFVKAQFGKLDILPKREIKWNEFVSETYELAEQCIQTNYCGTKKMIEQLLPLLRLSDSARVVNVTSSLGKLKFIPGEQNKAVLCDTEGCLTEESLDELVNEFLNDFKAGSVERKGWPTEHSAYKVSKAATNAYTRLLARKLPEVCINSVCPGFVKTDITCNTGVFTAEEGAAHAVRLALAPHRSPSGLFFYVEEVASFHG</sequence>
<dbReference type="AlphaFoldDB" id="A0A7N0SW36"/>
<evidence type="ECO:0000256" key="1">
    <source>
        <dbReference type="ARBA" id="ARBA00006484"/>
    </source>
</evidence>